<dbReference type="Gene3D" id="3.30.1360.200">
    <property type="match status" value="1"/>
</dbReference>
<comment type="subcellular location">
    <subcellularLocation>
        <location evidence="1 9">Cell membrane</location>
        <topology evidence="1 9">Multi-pass membrane protein</topology>
    </subcellularLocation>
</comment>
<feature type="domain" description="Protein export membrane protein SecD/SecF C-terminal" evidence="11">
    <location>
        <begin position="447"/>
        <end position="617"/>
    </location>
</feature>
<feature type="domain" description="SecDF P1 head subdomain" evidence="13">
    <location>
        <begin position="318"/>
        <end position="441"/>
    </location>
</feature>
<dbReference type="GO" id="GO:0006605">
    <property type="term" value="P:protein targeting"/>
    <property type="evidence" value="ECO:0007669"/>
    <property type="project" value="UniProtKB-UniRule"/>
</dbReference>
<evidence type="ECO:0000313" key="14">
    <source>
        <dbReference type="EMBL" id="KHD74939.1"/>
    </source>
</evidence>
<feature type="region of interest" description="Disordered" evidence="10">
    <location>
        <begin position="130"/>
        <end position="199"/>
    </location>
</feature>
<protein>
    <recommendedName>
        <fullName evidence="9">Protein translocase subunit SecD</fullName>
    </recommendedName>
</protein>
<dbReference type="SUPFAM" id="SSF82866">
    <property type="entry name" value="Multidrug efflux transporter AcrB transmembrane domain"/>
    <property type="match status" value="1"/>
</dbReference>
<evidence type="ECO:0000256" key="6">
    <source>
        <dbReference type="ARBA" id="ARBA00022989"/>
    </source>
</evidence>
<evidence type="ECO:0000256" key="4">
    <source>
        <dbReference type="ARBA" id="ARBA00022692"/>
    </source>
</evidence>
<evidence type="ECO:0000256" key="10">
    <source>
        <dbReference type="SAM" id="MobiDB-lite"/>
    </source>
</evidence>
<dbReference type="InterPro" id="IPR005791">
    <property type="entry name" value="SecD"/>
</dbReference>
<dbReference type="OrthoDB" id="5240379at2"/>
<comment type="function">
    <text evidence="9">Part of the Sec protein translocase complex. Interacts with the SecYEG preprotein conducting channel. SecDF uses the proton motive force (PMF) to complete protein translocation after the ATP-dependent function of SecA.</text>
</comment>
<keyword evidence="5 9" id="KW-0653">Protein transport</keyword>
<keyword evidence="3 9" id="KW-1003">Cell membrane</keyword>
<dbReference type="Pfam" id="PF02355">
    <property type="entry name" value="SecD_SecF_C"/>
    <property type="match status" value="1"/>
</dbReference>
<evidence type="ECO:0000259" key="12">
    <source>
        <dbReference type="Pfam" id="PF21760"/>
    </source>
</evidence>
<accession>A0A0A6UKV7</accession>
<comment type="caution">
    <text evidence="14">The sequence shown here is derived from an EMBL/GenBank/DDBJ whole genome shotgun (WGS) entry which is preliminary data.</text>
</comment>
<reference evidence="14 15" key="1">
    <citation type="submission" date="2014-10" db="EMBL/GenBank/DDBJ databases">
        <title>Draft genome sequence of Actinoplanes utahensis NRRL 12052.</title>
        <authorList>
            <person name="Velasco-Bucheli B."/>
            <person name="del Cerro C."/>
            <person name="Hormigo D."/>
            <person name="Garcia J.L."/>
            <person name="Acebal C."/>
            <person name="Arroyo M."/>
            <person name="de la Mata I."/>
        </authorList>
    </citation>
    <scope>NUCLEOTIDE SEQUENCE [LARGE SCALE GENOMIC DNA]</scope>
    <source>
        <strain evidence="14 15">NRRL 12052</strain>
    </source>
</reference>
<dbReference type="Gene3D" id="1.20.1640.10">
    <property type="entry name" value="Multidrug efflux transporter AcrB transmembrane domain"/>
    <property type="match status" value="1"/>
</dbReference>
<keyword evidence="6 9" id="KW-1133">Transmembrane helix</keyword>
<comment type="similarity">
    <text evidence="9">Belongs to the SecD/SecF family. SecD subfamily.</text>
</comment>
<sequence length="651" mass="66825">MHPGRQLGVLGLVFLVLYLAVFFAADAKGSWKDRLEPKLGLDLIGGTQATYVASQLGQPPTTEAMKTAQEIIESRVNALGVSEAEVVIQGRDTIVVSLAGKAEDQLKDLSNAANMRFRLLTGVTGDVAESALNPTTPAPSPSVSGSAAPKPSGSAAAPATSGSAAPKASGTAPKASSAPSAGGQGGGQVAPSPSVSGSAAAPAASASAAAPAPAPSASAAAPAPVTQDVKELRAAIEKKVGAAAWTAAEKLTAPVELGTDPKAGLPFKAFASLTGVEVNALGPQMQFNVPTISCAQLDQRPNGAIDAVDAEVVACYNGAKVKLDKAEVVGDDIAEASHQLDQTTNQWVVALDFKSEGQKKWAALTRKAYEATQTDACFVAAGMLYGGTAEHCSVAVVLDKTIISAPTIQAVLTGQSQITGDFNAASAKELADQLNFGAIPVTFTAGPAQTVSATVGGQQLEAGLLAAAIGLGLVAIYSFFYYRMLGLVIFLSLGLSALLTFGALVFLGRSIGFTLTLAGIVGFIVSLGVAADSFIIYFERLKDEIHEGRSPRAAVPRAWQRARRTIISANAITIMCAVVLYIVSIGQVQGLAFALGLSTVLDLLVVFLFRHPIMTLLASTKAFLSPTVSGLGRVLRRSQTEEPVSSRVKEA</sequence>
<dbReference type="PANTHER" id="PTHR30081:SF1">
    <property type="entry name" value="PROTEIN TRANSLOCASE SUBUNIT SECD"/>
    <property type="match status" value="1"/>
</dbReference>
<dbReference type="STRING" id="1869.MB27_26080"/>
<dbReference type="NCBIfam" id="TIGR00916">
    <property type="entry name" value="2A0604s01"/>
    <property type="match status" value="1"/>
</dbReference>
<dbReference type="InterPro" id="IPR054384">
    <property type="entry name" value="SecDF_P1_head"/>
</dbReference>
<feature type="transmembrane region" description="Helical" evidence="9">
    <location>
        <begin position="513"/>
        <end position="538"/>
    </location>
</feature>
<feature type="transmembrane region" description="Helical" evidence="9">
    <location>
        <begin position="487"/>
        <end position="507"/>
    </location>
</feature>
<comment type="caution">
    <text evidence="9">Lacks conserved residue(s) required for the propagation of feature annotation.</text>
</comment>
<dbReference type="AlphaFoldDB" id="A0A0A6UKV7"/>
<dbReference type="InterPro" id="IPR048634">
    <property type="entry name" value="SecD_SecF_C"/>
</dbReference>
<dbReference type="Proteomes" id="UP000054537">
    <property type="component" value="Unassembled WGS sequence"/>
</dbReference>
<dbReference type="Pfam" id="PF21760">
    <property type="entry name" value="SecD_1st"/>
    <property type="match status" value="1"/>
</dbReference>
<evidence type="ECO:0000259" key="13">
    <source>
        <dbReference type="Pfam" id="PF22599"/>
    </source>
</evidence>
<keyword evidence="4 9" id="KW-0812">Transmembrane</keyword>
<dbReference type="PANTHER" id="PTHR30081">
    <property type="entry name" value="PROTEIN-EXPORT MEMBRANE PROTEIN SEC"/>
    <property type="match status" value="1"/>
</dbReference>
<dbReference type="GO" id="GO:0043952">
    <property type="term" value="P:protein transport by the Sec complex"/>
    <property type="evidence" value="ECO:0007669"/>
    <property type="project" value="UniProtKB-UniRule"/>
</dbReference>
<evidence type="ECO:0000256" key="3">
    <source>
        <dbReference type="ARBA" id="ARBA00022475"/>
    </source>
</evidence>
<feature type="domain" description="Protein translocase subunit SecDF P1" evidence="12">
    <location>
        <begin position="65"/>
        <end position="120"/>
    </location>
</feature>
<feature type="compositionally biased region" description="Low complexity" evidence="10">
    <location>
        <begin position="141"/>
        <end position="181"/>
    </location>
</feature>
<evidence type="ECO:0000256" key="5">
    <source>
        <dbReference type="ARBA" id="ARBA00022927"/>
    </source>
</evidence>
<dbReference type="InterPro" id="IPR022813">
    <property type="entry name" value="SecD/SecF_arch_bac"/>
</dbReference>
<dbReference type="eggNOG" id="COG0342">
    <property type="taxonomic scope" value="Bacteria"/>
</dbReference>
<dbReference type="InterPro" id="IPR055344">
    <property type="entry name" value="SecD_SecF_C_bact"/>
</dbReference>
<feature type="compositionally biased region" description="Low complexity" evidence="10">
    <location>
        <begin position="189"/>
        <end position="199"/>
    </location>
</feature>
<evidence type="ECO:0000256" key="2">
    <source>
        <dbReference type="ARBA" id="ARBA00022448"/>
    </source>
</evidence>
<feature type="transmembrane region" description="Helical" evidence="9">
    <location>
        <begin position="591"/>
        <end position="609"/>
    </location>
</feature>
<comment type="subunit">
    <text evidence="9">Forms a complex with SecF. Part of the essential Sec protein translocation apparatus which comprises SecA, SecYEG and auxiliary proteins SecDF. Other proteins may also be involved.</text>
</comment>
<keyword evidence="8 9" id="KW-0472">Membrane</keyword>
<dbReference type="GO" id="GO:0005886">
    <property type="term" value="C:plasma membrane"/>
    <property type="evidence" value="ECO:0007669"/>
    <property type="project" value="UniProtKB-SubCell"/>
</dbReference>
<evidence type="ECO:0000259" key="11">
    <source>
        <dbReference type="Pfam" id="PF02355"/>
    </source>
</evidence>
<feature type="transmembrane region" description="Helical" evidence="9">
    <location>
        <begin position="566"/>
        <end position="585"/>
    </location>
</feature>
<gene>
    <name evidence="9" type="primary">secD</name>
    <name evidence="14" type="ORF">MB27_26080</name>
</gene>
<proteinExistence type="inferred from homology"/>
<keyword evidence="7 9" id="KW-0811">Translocation</keyword>
<dbReference type="Gene3D" id="3.30.70.3220">
    <property type="match status" value="1"/>
</dbReference>
<dbReference type="EMBL" id="JRTT01000034">
    <property type="protein sequence ID" value="KHD74939.1"/>
    <property type="molecule type" value="Genomic_DNA"/>
</dbReference>
<dbReference type="RefSeq" id="WP_043528578.1">
    <property type="nucleotide sequence ID" value="NZ_BAABKU010000002.1"/>
</dbReference>
<dbReference type="HAMAP" id="MF_01463_B">
    <property type="entry name" value="SecD_B"/>
    <property type="match status" value="1"/>
</dbReference>
<feature type="transmembrane region" description="Helical" evidence="9">
    <location>
        <begin position="462"/>
        <end position="480"/>
    </location>
</feature>
<dbReference type="NCBIfam" id="TIGR01129">
    <property type="entry name" value="secD"/>
    <property type="match status" value="1"/>
</dbReference>
<evidence type="ECO:0000313" key="15">
    <source>
        <dbReference type="Proteomes" id="UP000054537"/>
    </source>
</evidence>
<keyword evidence="2 9" id="KW-0813">Transport</keyword>
<dbReference type="Pfam" id="PF22599">
    <property type="entry name" value="SecDF_P1_head"/>
    <property type="match status" value="1"/>
</dbReference>
<keyword evidence="15" id="KW-1185">Reference proteome</keyword>
<evidence type="ECO:0000256" key="1">
    <source>
        <dbReference type="ARBA" id="ARBA00004651"/>
    </source>
</evidence>
<dbReference type="GO" id="GO:0065002">
    <property type="term" value="P:intracellular protein transmembrane transport"/>
    <property type="evidence" value="ECO:0007669"/>
    <property type="project" value="UniProtKB-UniRule"/>
</dbReference>
<evidence type="ECO:0000256" key="9">
    <source>
        <dbReference type="HAMAP-Rule" id="MF_01463"/>
    </source>
</evidence>
<evidence type="ECO:0000256" key="7">
    <source>
        <dbReference type="ARBA" id="ARBA00023010"/>
    </source>
</evidence>
<organism evidence="14 15">
    <name type="scientific">Actinoplanes utahensis</name>
    <dbReference type="NCBI Taxonomy" id="1869"/>
    <lineage>
        <taxon>Bacteria</taxon>
        <taxon>Bacillati</taxon>
        <taxon>Actinomycetota</taxon>
        <taxon>Actinomycetes</taxon>
        <taxon>Micromonosporales</taxon>
        <taxon>Micromonosporaceae</taxon>
        <taxon>Actinoplanes</taxon>
    </lineage>
</organism>
<evidence type="ECO:0000256" key="8">
    <source>
        <dbReference type="ARBA" id="ARBA00023136"/>
    </source>
</evidence>
<dbReference type="InterPro" id="IPR048631">
    <property type="entry name" value="SecD_1st"/>
</dbReference>
<name>A0A0A6UKV7_ACTUT</name>
<dbReference type="GO" id="GO:0015450">
    <property type="term" value="F:protein-transporting ATPase activity"/>
    <property type="evidence" value="ECO:0007669"/>
    <property type="project" value="InterPro"/>
</dbReference>